<organism evidence="3 4">
    <name type="scientific">Aduncisulcus paluster</name>
    <dbReference type="NCBI Taxonomy" id="2918883"/>
    <lineage>
        <taxon>Eukaryota</taxon>
        <taxon>Metamonada</taxon>
        <taxon>Carpediemonas-like organisms</taxon>
        <taxon>Aduncisulcus</taxon>
    </lineage>
</organism>
<feature type="compositionally biased region" description="Polar residues" evidence="1">
    <location>
        <begin position="239"/>
        <end position="248"/>
    </location>
</feature>
<feature type="region of interest" description="Disordered" evidence="1">
    <location>
        <begin position="417"/>
        <end position="477"/>
    </location>
</feature>
<dbReference type="InterPro" id="IPR009060">
    <property type="entry name" value="UBA-like_sf"/>
</dbReference>
<dbReference type="Pfam" id="PF14555">
    <property type="entry name" value="UBA_4"/>
    <property type="match status" value="1"/>
</dbReference>
<feature type="compositionally biased region" description="Basic and acidic residues" evidence="1">
    <location>
        <begin position="172"/>
        <end position="186"/>
    </location>
</feature>
<feature type="compositionally biased region" description="Low complexity" evidence="1">
    <location>
        <begin position="73"/>
        <end position="94"/>
    </location>
</feature>
<evidence type="ECO:0000313" key="4">
    <source>
        <dbReference type="Proteomes" id="UP001057375"/>
    </source>
</evidence>
<dbReference type="InterPro" id="IPR036241">
    <property type="entry name" value="NSFL1C_SEP_dom_sf"/>
</dbReference>
<dbReference type="Proteomes" id="UP001057375">
    <property type="component" value="Unassembled WGS sequence"/>
</dbReference>
<protein>
    <recommendedName>
        <fullName evidence="2">SEP domain-containing protein</fullName>
    </recommendedName>
</protein>
<dbReference type="InterPro" id="IPR012989">
    <property type="entry name" value="SEP_domain"/>
</dbReference>
<feature type="compositionally biased region" description="Low complexity" evidence="1">
    <location>
        <begin position="434"/>
        <end position="473"/>
    </location>
</feature>
<dbReference type="SUPFAM" id="SSF46934">
    <property type="entry name" value="UBA-like"/>
    <property type="match status" value="1"/>
</dbReference>
<dbReference type="PROSITE" id="PS51399">
    <property type="entry name" value="SEP"/>
    <property type="match status" value="1"/>
</dbReference>
<dbReference type="EMBL" id="BQXS01010885">
    <property type="protein sequence ID" value="GKT34932.1"/>
    <property type="molecule type" value="Genomic_DNA"/>
</dbReference>
<dbReference type="Gene3D" id="3.30.420.210">
    <property type="entry name" value="SEP domain"/>
    <property type="match status" value="1"/>
</dbReference>
<evidence type="ECO:0000313" key="3">
    <source>
        <dbReference type="EMBL" id="GKT34932.1"/>
    </source>
</evidence>
<accession>A0ABQ5KR37</accession>
<keyword evidence="4" id="KW-1185">Reference proteome</keyword>
<feature type="region of interest" description="Disordered" evidence="1">
    <location>
        <begin position="41"/>
        <end position="327"/>
    </location>
</feature>
<comment type="caution">
    <text evidence="3">The sequence shown here is derived from an EMBL/GenBank/DDBJ whole genome shotgun (WGS) entry which is preliminary data.</text>
</comment>
<sequence length="560" mass="60991">MDSDIKQLCEITGMGTTECSALLRSAGGDLTRAVEFFLEQQSLKDVPYPAPSHSTGGQKRETPKRGSGGWPGGSSSKPSRIGHLGSDTSDSTGGRSPIYSKSKKSSKVCSLSDIRGEDDECCGGCPQSGDPDHGKRQTYYTSNSESTGVMMEGHDRQGARGTVDDLFSQARQETDNPHEAPKEKKSFFSGDSTGGRSPIYSKSKKSSKVCSLSDIRGEDDECCGGCPQSGDPDHGKRQTYYTSNSESTGVMMEGHDRQGARGTVDDLFSQARQETDNPHEAPKEKKSFFSGSGRSIRRPAAKEDEPEKHTKPQPKHFEPKISPKPVEPSVKEVSLEMYKDGFTINNSEAFFSYDDPEDAEFLDCMSSSSISRKILDKYGTYMDLTFEDLASGRVKLTLQMSDRREMLRSDFVEGGTAGVGMKGGHKHKAPATFSGKSSTVRSSGTTSSSQVSSHSIPSSKPSTSSVPPTQSSSGAGTKGSIRVKVVFEKDIPPKVYNFEPSQTVADLYFVVRRDSGIPRFKFQYYKITPQARSIVQVTDKTKSITTVKNLRLQQIALKKL</sequence>
<evidence type="ECO:0000259" key="2">
    <source>
        <dbReference type="PROSITE" id="PS51399"/>
    </source>
</evidence>
<dbReference type="SUPFAM" id="SSF102848">
    <property type="entry name" value="NSFL1 (p97 ATPase) cofactor p47, SEP domain"/>
    <property type="match status" value="1"/>
</dbReference>
<feature type="compositionally biased region" description="Polar residues" evidence="1">
    <location>
        <begin position="138"/>
        <end position="147"/>
    </location>
</feature>
<evidence type="ECO:0000256" key="1">
    <source>
        <dbReference type="SAM" id="MobiDB-lite"/>
    </source>
</evidence>
<proteinExistence type="predicted"/>
<feature type="compositionally biased region" description="Basic and acidic residues" evidence="1">
    <location>
        <begin position="273"/>
        <end position="287"/>
    </location>
</feature>
<gene>
    <name evidence="3" type="ORF">ADUPG1_008194</name>
</gene>
<feature type="domain" description="SEP" evidence="2">
    <location>
        <begin position="330"/>
        <end position="409"/>
    </location>
</feature>
<reference evidence="3" key="1">
    <citation type="submission" date="2022-03" db="EMBL/GenBank/DDBJ databases">
        <title>Draft genome sequence of Aduncisulcus paluster, a free-living microaerophilic Fornicata.</title>
        <authorList>
            <person name="Yuyama I."/>
            <person name="Kume K."/>
            <person name="Tamura T."/>
            <person name="Inagaki Y."/>
            <person name="Hashimoto T."/>
        </authorList>
    </citation>
    <scope>NUCLEOTIDE SEQUENCE</scope>
    <source>
        <strain evidence="3">NY0171</strain>
    </source>
</reference>
<name>A0ABQ5KR37_9EUKA</name>
<feature type="compositionally biased region" description="Basic and acidic residues" evidence="1">
    <location>
        <begin position="300"/>
        <end position="321"/>
    </location>
</feature>